<organism evidence="2 3">
    <name type="scientific">Commensalibacter melissae</name>
    <dbReference type="NCBI Taxonomy" id="2070537"/>
    <lineage>
        <taxon>Bacteria</taxon>
        <taxon>Pseudomonadati</taxon>
        <taxon>Pseudomonadota</taxon>
        <taxon>Alphaproteobacteria</taxon>
        <taxon>Acetobacterales</taxon>
        <taxon>Acetobacteraceae</taxon>
    </lineage>
</organism>
<evidence type="ECO:0000256" key="1">
    <source>
        <dbReference type="SAM" id="MobiDB-lite"/>
    </source>
</evidence>
<dbReference type="InterPro" id="IPR018648">
    <property type="entry name" value="DUF2076"/>
</dbReference>
<dbReference type="EMBL" id="QGLT01000001">
    <property type="protein sequence ID" value="PXZ01798.1"/>
    <property type="molecule type" value="Genomic_DNA"/>
</dbReference>
<dbReference type="RefSeq" id="WP_110438317.1">
    <property type="nucleotide sequence ID" value="NZ_CP046393.1"/>
</dbReference>
<feature type="compositionally biased region" description="Polar residues" evidence="1">
    <location>
        <begin position="142"/>
        <end position="159"/>
    </location>
</feature>
<name>A0A318NDZ8_9PROT</name>
<feature type="compositionally biased region" description="Low complexity" evidence="1">
    <location>
        <begin position="273"/>
        <end position="282"/>
    </location>
</feature>
<reference evidence="2 3" key="1">
    <citation type="submission" date="2018-05" db="EMBL/GenBank/DDBJ databases">
        <title>Reference genomes for bee gut microbiota database.</title>
        <authorList>
            <person name="Ellegaard K.M."/>
        </authorList>
    </citation>
    <scope>NUCLEOTIDE SEQUENCE [LARGE SCALE GENOMIC DNA]</scope>
    <source>
        <strain evidence="2 3">ESL0284</strain>
    </source>
</reference>
<sequence length="302" mass="31763">MNNDEQQLINQFFERVSGKKTASPNTVGTASPLPPIDSEANQLINSNLQKYPEAGYRMTQMAIVQEAALVESQNRIRQLEWQLQQMQQQIQQLKQAQAQSSQPRSGGFLGGLFGGGNRSQTQMSPQSQQMPPGWGGNPNRPQPQTNQSMNTPYGQQQPPAVNYPPGYQRGMFNRGGNGFLGSALSTAAGVAGGMMAYNALSGLFGGHHAVNGAAPMSAADPNDPLAGTAAGSDPFTGEGTAVDPNFDAGNNSGAGFDNYADDGFSNSGNDTNWGNSGDSADWGSDDGGDWGDDDGGWGDDSF</sequence>
<feature type="compositionally biased region" description="Gly residues" evidence="1">
    <location>
        <begin position="107"/>
        <end position="117"/>
    </location>
</feature>
<evidence type="ECO:0000313" key="3">
    <source>
        <dbReference type="Proteomes" id="UP000247565"/>
    </source>
</evidence>
<gene>
    <name evidence="2" type="ORF">DK869_02010</name>
</gene>
<protein>
    <submittedName>
        <fullName evidence="2">DUF2076 domain-containing protein</fullName>
    </submittedName>
</protein>
<dbReference type="Proteomes" id="UP000247565">
    <property type="component" value="Unassembled WGS sequence"/>
</dbReference>
<feature type="region of interest" description="Disordered" evidence="1">
    <location>
        <begin position="221"/>
        <end position="302"/>
    </location>
</feature>
<feature type="compositionally biased region" description="Low complexity" evidence="1">
    <location>
        <begin position="119"/>
        <end position="132"/>
    </location>
</feature>
<dbReference type="Pfam" id="PF09849">
    <property type="entry name" value="DUF2076"/>
    <property type="match status" value="1"/>
</dbReference>
<dbReference type="AlphaFoldDB" id="A0A318NDZ8"/>
<evidence type="ECO:0000313" key="2">
    <source>
        <dbReference type="EMBL" id="PXZ01798.1"/>
    </source>
</evidence>
<keyword evidence="3" id="KW-1185">Reference proteome</keyword>
<feature type="region of interest" description="Disordered" evidence="1">
    <location>
        <begin position="94"/>
        <end position="166"/>
    </location>
</feature>
<proteinExistence type="predicted"/>
<dbReference type="OrthoDB" id="7376354at2"/>
<accession>A0A318NDZ8</accession>
<comment type="caution">
    <text evidence="2">The sequence shown here is derived from an EMBL/GenBank/DDBJ whole genome shotgun (WGS) entry which is preliminary data.</text>
</comment>
<feature type="compositionally biased region" description="Acidic residues" evidence="1">
    <location>
        <begin position="283"/>
        <end position="302"/>
    </location>
</feature>